<accession>A0A7U4QLI9</accession>
<organism evidence="1 2">
    <name type="scientific">Desulfofervidus auxilii</name>
    <dbReference type="NCBI Taxonomy" id="1621989"/>
    <lineage>
        <taxon>Bacteria</taxon>
        <taxon>Pseudomonadati</taxon>
        <taxon>Thermodesulfobacteriota</taxon>
        <taxon>Candidatus Desulfofervidia</taxon>
        <taxon>Candidatus Desulfofervidales</taxon>
        <taxon>Candidatus Desulfofervidaceae</taxon>
        <taxon>Candidatus Desulfofervidus</taxon>
    </lineage>
</organism>
<dbReference type="AlphaFoldDB" id="A0A7U4QLI9"/>
<evidence type="ECO:0000313" key="2">
    <source>
        <dbReference type="Proteomes" id="UP000070560"/>
    </source>
</evidence>
<evidence type="ECO:0000313" key="1">
    <source>
        <dbReference type="EMBL" id="AMM41572.1"/>
    </source>
</evidence>
<sequence length="37" mass="4207">MEALRDFPIESLISEIGKITEPRNQGYKTSFGCGFRD</sequence>
<keyword evidence="2" id="KW-1185">Reference proteome</keyword>
<gene>
    <name evidence="1" type="ORF">HS1_001778</name>
</gene>
<protein>
    <submittedName>
        <fullName evidence="1">Uncharacterized protein</fullName>
    </submittedName>
</protein>
<reference evidence="1 2" key="1">
    <citation type="submission" date="2015-10" db="EMBL/GenBank/DDBJ databases">
        <title>Candidatus Desulfofervidus auxilii, a hydrogenotrophic sulfate-reducing bacterium involved in the thermophilic anaerobic oxidation of methane.</title>
        <authorList>
            <person name="Krukenberg V."/>
            <person name="Richter M."/>
            <person name="Wegener G."/>
        </authorList>
    </citation>
    <scope>NUCLEOTIDE SEQUENCE [LARGE SCALE GENOMIC DNA]</scope>
    <source>
        <strain evidence="1 2">HS1</strain>
    </source>
</reference>
<proteinExistence type="predicted"/>
<name>A0A7U4QLI9_DESA2</name>
<dbReference type="KEGG" id="daw:HS1_001778"/>
<dbReference type="Proteomes" id="UP000070560">
    <property type="component" value="Chromosome"/>
</dbReference>
<dbReference type="EMBL" id="CP013015">
    <property type="protein sequence ID" value="AMM41572.1"/>
    <property type="molecule type" value="Genomic_DNA"/>
</dbReference>